<feature type="region of interest" description="Disordered" evidence="6">
    <location>
        <begin position="83"/>
        <end position="178"/>
    </location>
</feature>
<evidence type="ECO:0000259" key="7">
    <source>
        <dbReference type="SMART" id="SM00298"/>
    </source>
</evidence>
<dbReference type="PANTHER" id="PTHR10880:SF48">
    <property type="entry name" value="MORTALITY FACTOR 4 LIKE 2"/>
    <property type="match status" value="1"/>
</dbReference>
<organism evidence="8 9">
    <name type="scientific">Daphnia magna</name>
    <dbReference type="NCBI Taxonomy" id="35525"/>
    <lineage>
        <taxon>Eukaryota</taxon>
        <taxon>Metazoa</taxon>
        <taxon>Ecdysozoa</taxon>
        <taxon>Arthropoda</taxon>
        <taxon>Crustacea</taxon>
        <taxon>Branchiopoda</taxon>
        <taxon>Diplostraca</taxon>
        <taxon>Cladocera</taxon>
        <taxon>Anomopoda</taxon>
        <taxon>Daphniidae</taxon>
        <taxon>Daphnia</taxon>
    </lineage>
</organism>
<dbReference type="SUPFAM" id="SSF54160">
    <property type="entry name" value="Chromo domain-like"/>
    <property type="match status" value="1"/>
</dbReference>
<keyword evidence="3" id="KW-0805">Transcription regulation</keyword>
<evidence type="ECO:0000256" key="5">
    <source>
        <dbReference type="ARBA" id="ARBA00023242"/>
    </source>
</evidence>
<reference evidence="8 9" key="1">
    <citation type="journal article" date="2023" name="Nucleic Acids Res.">
        <title>The hologenome of Daphnia magna reveals possible DNA methylation and microbiome-mediated evolution of the host genome.</title>
        <authorList>
            <person name="Chaturvedi A."/>
            <person name="Li X."/>
            <person name="Dhandapani V."/>
            <person name="Marshall H."/>
            <person name="Kissane S."/>
            <person name="Cuenca-Cambronero M."/>
            <person name="Asole G."/>
            <person name="Calvet F."/>
            <person name="Ruiz-Romero M."/>
            <person name="Marangio P."/>
            <person name="Guigo R."/>
            <person name="Rago D."/>
            <person name="Mirbahai L."/>
            <person name="Eastwood N."/>
            <person name="Colbourne J.K."/>
            <person name="Zhou J."/>
            <person name="Mallon E."/>
            <person name="Orsini L."/>
        </authorList>
    </citation>
    <scope>NUCLEOTIDE SEQUENCE [LARGE SCALE GENOMIC DNA]</scope>
    <source>
        <strain evidence="8">LRV0_1</strain>
    </source>
</reference>
<dbReference type="PROSITE" id="PS51640">
    <property type="entry name" value="MRG"/>
    <property type="match status" value="1"/>
</dbReference>
<dbReference type="InterPro" id="IPR026541">
    <property type="entry name" value="MRG_dom"/>
</dbReference>
<keyword evidence="9" id="KW-1185">Reference proteome</keyword>
<name>A0ABR0ACM9_9CRUS</name>
<keyword evidence="2" id="KW-0156">Chromatin regulator</keyword>
<sequence length="400" mass="45190">MGPKAQQKPATEFKFKEGERVLCFHGPLLYEAKSLKAEFKDQQNKYLIHYAGWNKNWDEWVPENRVLKYNEQALQKQKELLKAHEATSKGKKQIKGVSTPVGKPSGRRSEPSKGGGNLSDANTSGKETDSRSSTPSLQEKPAKRPAISSTTTPSTNNSGASSSESARKKTRPDSTVESEELFLSKVEVKIKIPDELKPWLIDDWDYINRQKKLANLPSKVPVDNILEDYIKHKSSNRTTTPSKESAIQEVMAGLKEYFNVTLGSSLLYKFERLQYADILKNHPDKQMSQIYGAPHLLRMFTRLGSMLAYTPLDEKSIQLLHVHLQDFLKYMGRNASTLFSAQDYALLYPIFPLLGGCKKRVIIPSSTRPLTLISHAMVDDSQKAAIRRTNPLAKEKGYRF</sequence>
<feature type="domain" description="Chromo" evidence="7">
    <location>
        <begin position="14"/>
        <end position="82"/>
    </location>
</feature>
<protein>
    <recommendedName>
        <fullName evidence="7">Chromo domain-containing protein</fullName>
    </recommendedName>
</protein>
<comment type="subcellular location">
    <subcellularLocation>
        <location evidence="1">Nucleus</location>
    </subcellularLocation>
</comment>
<dbReference type="InterPro" id="IPR053820">
    <property type="entry name" value="MSL3_chromo-like"/>
</dbReference>
<dbReference type="SMART" id="SM00298">
    <property type="entry name" value="CHROMO"/>
    <property type="match status" value="1"/>
</dbReference>
<feature type="compositionally biased region" description="Low complexity" evidence="6">
    <location>
        <begin position="148"/>
        <end position="164"/>
    </location>
</feature>
<dbReference type="EMBL" id="JAOYFB010000037">
    <property type="protein sequence ID" value="KAK4022882.1"/>
    <property type="molecule type" value="Genomic_DNA"/>
</dbReference>
<dbReference type="InterPro" id="IPR016197">
    <property type="entry name" value="Chromo-like_dom_sf"/>
</dbReference>
<dbReference type="InterPro" id="IPR038217">
    <property type="entry name" value="MRG_C_sf"/>
</dbReference>
<gene>
    <name evidence="8" type="ORF">OUZ56_008326</name>
</gene>
<dbReference type="Pfam" id="PF22732">
    <property type="entry name" value="MSL3_chromo-like"/>
    <property type="match status" value="1"/>
</dbReference>
<dbReference type="PANTHER" id="PTHR10880">
    <property type="entry name" value="MORTALITY FACTOR 4-LIKE PROTEIN"/>
    <property type="match status" value="1"/>
</dbReference>
<dbReference type="Pfam" id="PF05712">
    <property type="entry name" value="MRG"/>
    <property type="match status" value="1"/>
</dbReference>
<dbReference type="InterPro" id="IPR008676">
    <property type="entry name" value="MRG"/>
</dbReference>
<dbReference type="Proteomes" id="UP001234178">
    <property type="component" value="Unassembled WGS sequence"/>
</dbReference>
<dbReference type="CDD" id="cd18983">
    <property type="entry name" value="CBD_MSL3_like"/>
    <property type="match status" value="1"/>
</dbReference>
<dbReference type="InterPro" id="IPR000953">
    <property type="entry name" value="Chromo/chromo_shadow_dom"/>
</dbReference>
<dbReference type="Gene3D" id="1.10.274.30">
    <property type="entry name" value="MRG domain"/>
    <property type="match status" value="1"/>
</dbReference>
<evidence type="ECO:0000256" key="2">
    <source>
        <dbReference type="ARBA" id="ARBA00022853"/>
    </source>
</evidence>
<evidence type="ECO:0000256" key="1">
    <source>
        <dbReference type="ARBA" id="ARBA00004123"/>
    </source>
</evidence>
<keyword evidence="5" id="KW-0539">Nucleus</keyword>
<comment type="caution">
    <text evidence="8">The sequence shown here is derived from an EMBL/GenBank/DDBJ whole genome shotgun (WGS) entry which is preliminary data.</text>
</comment>
<accession>A0ABR0ACM9</accession>
<evidence type="ECO:0000313" key="8">
    <source>
        <dbReference type="EMBL" id="KAK4022882.1"/>
    </source>
</evidence>
<evidence type="ECO:0000256" key="3">
    <source>
        <dbReference type="ARBA" id="ARBA00023015"/>
    </source>
</evidence>
<evidence type="ECO:0000313" key="9">
    <source>
        <dbReference type="Proteomes" id="UP001234178"/>
    </source>
</evidence>
<feature type="compositionally biased region" description="Basic and acidic residues" evidence="6">
    <location>
        <begin position="165"/>
        <end position="174"/>
    </location>
</feature>
<evidence type="ECO:0000256" key="4">
    <source>
        <dbReference type="ARBA" id="ARBA00023163"/>
    </source>
</evidence>
<feature type="compositionally biased region" description="Polar residues" evidence="6">
    <location>
        <begin position="119"/>
        <end position="137"/>
    </location>
</feature>
<dbReference type="Gene3D" id="2.30.30.140">
    <property type="match status" value="1"/>
</dbReference>
<keyword evidence="4" id="KW-0804">Transcription</keyword>
<proteinExistence type="predicted"/>
<evidence type="ECO:0000256" key="6">
    <source>
        <dbReference type="SAM" id="MobiDB-lite"/>
    </source>
</evidence>